<evidence type="ECO:0000256" key="7">
    <source>
        <dbReference type="SAM" id="MobiDB-lite"/>
    </source>
</evidence>
<dbReference type="InterPro" id="IPR036236">
    <property type="entry name" value="Znf_C2H2_sf"/>
</dbReference>
<evidence type="ECO:0000259" key="8">
    <source>
        <dbReference type="PROSITE" id="PS50157"/>
    </source>
</evidence>
<dbReference type="GO" id="GO:0009788">
    <property type="term" value="P:negative regulation of abscisic acid-activated signaling pathway"/>
    <property type="evidence" value="ECO:0007669"/>
    <property type="project" value="InterPro"/>
</dbReference>
<name>A0AAE0CHT8_9ROSI</name>
<dbReference type="InterPro" id="IPR044246">
    <property type="entry name" value="ZFP3-like"/>
</dbReference>
<dbReference type="AlphaFoldDB" id="A0AAE0CHT8"/>
<keyword evidence="2" id="KW-0479">Metal-binding</keyword>
<comment type="subcellular location">
    <subcellularLocation>
        <location evidence="1">Nucleus</location>
    </subcellularLocation>
</comment>
<accession>A0AAE0CHT8</accession>
<evidence type="ECO:0000313" key="9">
    <source>
        <dbReference type="EMBL" id="KAK2652030.1"/>
    </source>
</evidence>
<dbReference type="GO" id="GO:0005634">
    <property type="term" value="C:nucleus"/>
    <property type="evidence" value="ECO:0007669"/>
    <property type="project" value="UniProtKB-SubCell"/>
</dbReference>
<feature type="domain" description="C2H2-type" evidence="8">
    <location>
        <begin position="76"/>
        <end position="103"/>
    </location>
</feature>
<dbReference type="PROSITE" id="PS00028">
    <property type="entry name" value="ZINC_FINGER_C2H2_1"/>
    <property type="match status" value="1"/>
</dbReference>
<keyword evidence="4" id="KW-0862">Zinc</keyword>
<dbReference type="Gene3D" id="3.30.160.60">
    <property type="entry name" value="Classic Zinc Finger"/>
    <property type="match status" value="1"/>
</dbReference>
<feature type="region of interest" description="Disordered" evidence="7">
    <location>
        <begin position="226"/>
        <end position="245"/>
    </location>
</feature>
<dbReference type="SUPFAM" id="SSF57667">
    <property type="entry name" value="beta-beta-alpha zinc fingers"/>
    <property type="match status" value="1"/>
</dbReference>
<evidence type="ECO:0000256" key="5">
    <source>
        <dbReference type="ARBA" id="ARBA00023242"/>
    </source>
</evidence>
<sequence>MKEKVEQEEPMLALRLANDVIDHHLHRSNKLQLNLLDHLETDSPPKVLESSAVVQEAEAEANKVAEKNKAAESRLFICKYCDKKFTNSQALGGHQNAHKRERAALKKNKQLDLPIFDRFAPTQQLYPYPSMVGFSNGHFHRSMGVNMSSMIRKPFRFGSGYAFEGWSRPRINGQQFAMQHQSTNYWGTNGGFLAPPTENVSFNQITPLLGNLGAATSSGIAEQGQMLGFPNQQPEPRGPNLSLNL</sequence>
<dbReference type="PANTHER" id="PTHR47287:SF13">
    <property type="entry name" value="C2H2-TYPE DOMAIN-CONTAINING PROTEIN"/>
    <property type="match status" value="1"/>
</dbReference>
<dbReference type="EMBL" id="JANJYI010000004">
    <property type="protein sequence ID" value="KAK2652030.1"/>
    <property type="molecule type" value="Genomic_DNA"/>
</dbReference>
<evidence type="ECO:0000313" key="10">
    <source>
        <dbReference type="Proteomes" id="UP001280121"/>
    </source>
</evidence>
<reference evidence="9" key="1">
    <citation type="journal article" date="2023" name="Plant J.">
        <title>Genome sequences and population genomics provide insights into the demographic history, inbreeding, and mutation load of two 'living fossil' tree species of Dipteronia.</title>
        <authorList>
            <person name="Feng Y."/>
            <person name="Comes H.P."/>
            <person name="Chen J."/>
            <person name="Zhu S."/>
            <person name="Lu R."/>
            <person name="Zhang X."/>
            <person name="Li P."/>
            <person name="Qiu J."/>
            <person name="Olsen K.M."/>
            <person name="Qiu Y."/>
        </authorList>
    </citation>
    <scope>NUCLEOTIDE SEQUENCE</scope>
    <source>
        <strain evidence="9">KIB01</strain>
    </source>
</reference>
<evidence type="ECO:0000256" key="1">
    <source>
        <dbReference type="ARBA" id="ARBA00004123"/>
    </source>
</evidence>
<protein>
    <recommendedName>
        <fullName evidence="8">C2H2-type domain-containing protein</fullName>
    </recommendedName>
</protein>
<evidence type="ECO:0000256" key="2">
    <source>
        <dbReference type="ARBA" id="ARBA00022723"/>
    </source>
</evidence>
<dbReference type="InterPro" id="IPR013087">
    <property type="entry name" value="Znf_C2H2_type"/>
</dbReference>
<keyword evidence="10" id="KW-1185">Reference proteome</keyword>
<evidence type="ECO:0000256" key="3">
    <source>
        <dbReference type="ARBA" id="ARBA00022771"/>
    </source>
</evidence>
<dbReference type="PROSITE" id="PS50157">
    <property type="entry name" value="ZINC_FINGER_C2H2_2"/>
    <property type="match status" value="1"/>
</dbReference>
<proteinExistence type="predicted"/>
<evidence type="ECO:0000256" key="4">
    <source>
        <dbReference type="ARBA" id="ARBA00022833"/>
    </source>
</evidence>
<dbReference type="Proteomes" id="UP001280121">
    <property type="component" value="Unassembled WGS sequence"/>
</dbReference>
<evidence type="ECO:0000256" key="6">
    <source>
        <dbReference type="PROSITE-ProRule" id="PRU00042"/>
    </source>
</evidence>
<dbReference type="PANTHER" id="PTHR47287">
    <property type="entry name" value="C2H2 AND C2HC ZINC FINGERS SUPERFAMILY PROTEIN"/>
    <property type="match status" value="1"/>
</dbReference>
<keyword evidence="5" id="KW-0539">Nucleus</keyword>
<keyword evidence="3 6" id="KW-0863">Zinc-finger</keyword>
<gene>
    <name evidence="9" type="ORF">Ddye_011886</name>
</gene>
<organism evidence="9 10">
    <name type="scientific">Dipteronia dyeriana</name>
    <dbReference type="NCBI Taxonomy" id="168575"/>
    <lineage>
        <taxon>Eukaryota</taxon>
        <taxon>Viridiplantae</taxon>
        <taxon>Streptophyta</taxon>
        <taxon>Embryophyta</taxon>
        <taxon>Tracheophyta</taxon>
        <taxon>Spermatophyta</taxon>
        <taxon>Magnoliopsida</taxon>
        <taxon>eudicotyledons</taxon>
        <taxon>Gunneridae</taxon>
        <taxon>Pentapetalae</taxon>
        <taxon>rosids</taxon>
        <taxon>malvids</taxon>
        <taxon>Sapindales</taxon>
        <taxon>Sapindaceae</taxon>
        <taxon>Hippocastanoideae</taxon>
        <taxon>Acereae</taxon>
        <taxon>Dipteronia</taxon>
    </lineage>
</organism>
<comment type="caution">
    <text evidence="9">The sequence shown here is derived from an EMBL/GenBank/DDBJ whole genome shotgun (WGS) entry which is preliminary data.</text>
</comment>
<dbReference type="GO" id="GO:0008270">
    <property type="term" value="F:zinc ion binding"/>
    <property type="evidence" value="ECO:0007669"/>
    <property type="project" value="UniProtKB-KW"/>
</dbReference>